<organism evidence="2 3">
    <name type="scientific">Streptomyces griseoviridis</name>
    <dbReference type="NCBI Taxonomy" id="45398"/>
    <lineage>
        <taxon>Bacteria</taxon>
        <taxon>Bacillati</taxon>
        <taxon>Actinomycetota</taxon>
        <taxon>Actinomycetes</taxon>
        <taxon>Kitasatosporales</taxon>
        <taxon>Streptomycetaceae</taxon>
        <taxon>Streptomyces</taxon>
    </lineage>
</organism>
<dbReference type="AlphaFoldDB" id="A0A918G920"/>
<evidence type="ECO:0000256" key="1">
    <source>
        <dbReference type="SAM" id="MobiDB-lite"/>
    </source>
</evidence>
<reference evidence="2" key="1">
    <citation type="journal article" date="2014" name="Int. J. Syst. Evol. Microbiol.">
        <title>Complete genome sequence of Corynebacterium casei LMG S-19264T (=DSM 44701T), isolated from a smear-ripened cheese.</title>
        <authorList>
            <consortium name="US DOE Joint Genome Institute (JGI-PGF)"/>
            <person name="Walter F."/>
            <person name="Albersmeier A."/>
            <person name="Kalinowski J."/>
            <person name="Ruckert C."/>
        </authorList>
    </citation>
    <scope>NUCLEOTIDE SEQUENCE</scope>
    <source>
        <strain evidence="2">JCM 4234</strain>
    </source>
</reference>
<sequence length="69" mass="6923">MGAAHGRVPGREAGLRVVTADDLGSVRIEVGDSRGECLPRPAKGGPDGVGPGHRPGSPHAERTSASSRG</sequence>
<comment type="caution">
    <text evidence="2">The sequence shown here is derived from an EMBL/GenBank/DDBJ whole genome shotgun (WGS) entry which is preliminary data.</text>
</comment>
<reference evidence="2" key="2">
    <citation type="submission" date="2020-09" db="EMBL/GenBank/DDBJ databases">
        <authorList>
            <person name="Sun Q."/>
            <person name="Ohkuma M."/>
        </authorList>
    </citation>
    <scope>NUCLEOTIDE SEQUENCE</scope>
    <source>
        <strain evidence="2">JCM 4234</strain>
    </source>
</reference>
<gene>
    <name evidence="2" type="ORF">GCM10010238_10200</name>
</gene>
<protein>
    <submittedName>
        <fullName evidence="2">Uncharacterized protein</fullName>
    </submittedName>
</protein>
<dbReference type="EMBL" id="BMSL01000002">
    <property type="protein sequence ID" value="GGS24039.1"/>
    <property type="molecule type" value="Genomic_DNA"/>
</dbReference>
<keyword evidence="3" id="KW-1185">Reference proteome</keyword>
<proteinExistence type="predicted"/>
<feature type="region of interest" description="Disordered" evidence="1">
    <location>
        <begin position="31"/>
        <end position="69"/>
    </location>
</feature>
<accession>A0A918G920</accession>
<evidence type="ECO:0000313" key="2">
    <source>
        <dbReference type="EMBL" id="GGS24039.1"/>
    </source>
</evidence>
<name>A0A918G920_STRGD</name>
<dbReference type="Proteomes" id="UP000653493">
    <property type="component" value="Unassembled WGS sequence"/>
</dbReference>
<evidence type="ECO:0000313" key="3">
    <source>
        <dbReference type="Proteomes" id="UP000653493"/>
    </source>
</evidence>